<evidence type="ECO:0000256" key="1">
    <source>
        <dbReference type="SAM" id="MobiDB-lite"/>
    </source>
</evidence>
<evidence type="ECO:0000313" key="2">
    <source>
        <dbReference type="EMBL" id="KAG0145730.1"/>
    </source>
</evidence>
<protein>
    <submittedName>
        <fullName evidence="2">Uncharacterized protein</fullName>
    </submittedName>
</protein>
<organism evidence="2 3">
    <name type="scientific">Cronartium quercuum f. sp. fusiforme G11</name>
    <dbReference type="NCBI Taxonomy" id="708437"/>
    <lineage>
        <taxon>Eukaryota</taxon>
        <taxon>Fungi</taxon>
        <taxon>Dikarya</taxon>
        <taxon>Basidiomycota</taxon>
        <taxon>Pucciniomycotina</taxon>
        <taxon>Pucciniomycetes</taxon>
        <taxon>Pucciniales</taxon>
        <taxon>Coleosporiaceae</taxon>
        <taxon>Cronartium</taxon>
    </lineage>
</organism>
<keyword evidence="3" id="KW-1185">Reference proteome</keyword>
<dbReference type="EMBL" id="MU167271">
    <property type="protein sequence ID" value="KAG0145730.1"/>
    <property type="molecule type" value="Genomic_DNA"/>
</dbReference>
<proteinExistence type="predicted"/>
<sequence>MSGSSQEHTQSPSPSQPDLITKYLFIRHSITLRSSSSSKNLKSHHVLILKTPSPPPCQESSTLVLLASSADARLCPVGNRPPGWQNGIAPLLPLLSQILLAGVASLISGQQQYSSLANPPAITNSQDPNVITDNPIPNPSQHVPQIP</sequence>
<name>A0A9P6NLG4_9BASI</name>
<accession>A0A9P6NLG4</accession>
<feature type="compositionally biased region" description="Polar residues" evidence="1">
    <location>
        <begin position="118"/>
        <end position="132"/>
    </location>
</feature>
<evidence type="ECO:0000313" key="3">
    <source>
        <dbReference type="Proteomes" id="UP000886653"/>
    </source>
</evidence>
<dbReference type="Proteomes" id="UP000886653">
    <property type="component" value="Unassembled WGS sequence"/>
</dbReference>
<feature type="region of interest" description="Disordered" evidence="1">
    <location>
        <begin position="118"/>
        <end position="147"/>
    </location>
</feature>
<comment type="caution">
    <text evidence="2">The sequence shown here is derived from an EMBL/GenBank/DDBJ whole genome shotgun (WGS) entry which is preliminary data.</text>
</comment>
<reference evidence="2" key="1">
    <citation type="submission" date="2013-11" db="EMBL/GenBank/DDBJ databases">
        <title>Genome sequence of the fusiform rust pathogen reveals effectors for host alternation and coevolution with pine.</title>
        <authorList>
            <consortium name="DOE Joint Genome Institute"/>
            <person name="Smith K."/>
            <person name="Pendleton A."/>
            <person name="Kubisiak T."/>
            <person name="Anderson C."/>
            <person name="Salamov A."/>
            <person name="Aerts A."/>
            <person name="Riley R."/>
            <person name="Clum A."/>
            <person name="Lindquist E."/>
            <person name="Ence D."/>
            <person name="Campbell M."/>
            <person name="Kronenberg Z."/>
            <person name="Feau N."/>
            <person name="Dhillon B."/>
            <person name="Hamelin R."/>
            <person name="Burleigh J."/>
            <person name="Smith J."/>
            <person name="Yandell M."/>
            <person name="Nelson C."/>
            <person name="Grigoriev I."/>
            <person name="Davis J."/>
        </authorList>
    </citation>
    <scope>NUCLEOTIDE SEQUENCE</scope>
    <source>
        <strain evidence="2">G11</strain>
    </source>
</reference>
<dbReference type="AlphaFoldDB" id="A0A9P6NLG4"/>
<gene>
    <name evidence="2" type="ORF">CROQUDRAFT_107584</name>
</gene>